<dbReference type="EMBL" id="PQFF01000177">
    <property type="protein sequence ID" value="RHZ76949.1"/>
    <property type="molecule type" value="Genomic_DNA"/>
</dbReference>
<accession>A0A397ILQ8</accession>
<dbReference type="AlphaFoldDB" id="A0A397ILQ8"/>
<gene>
    <name evidence="1" type="ORF">Glove_187g154</name>
</gene>
<name>A0A397ILQ8_9GLOM</name>
<sequence length="157" mass="18214">MTKTGDAKFDEIWKYFIQDNNQRNGYYSVTCYHCDTTWVCGKPTVMKAHLANICKSCPEDISKYWRDKLAEQTINYTRTSKQSNLPHNQATITQHFSSNQPLPLQVNSYFLKELNPGYAPPSRTTLSGRFLDEEVAQVNKYIDQELENAENLTLDKY</sequence>
<organism evidence="1 2">
    <name type="scientific">Diversispora epigaea</name>
    <dbReference type="NCBI Taxonomy" id="1348612"/>
    <lineage>
        <taxon>Eukaryota</taxon>
        <taxon>Fungi</taxon>
        <taxon>Fungi incertae sedis</taxon>
        <taxon>Mucoromycota</taxon>
        <taxon>Glomeromycotina</taxon>
        <taxon>Glomeromycetes</taxon>
        <taxon>Diversisporales</taxon>
        <taxon>Diversisporaceae</taxon>
        <taxon>Diversispora</taxon>
    </lineage>
</organism>
<evidence type="ECO:0008006" key="3">
    <source>
        <dbReference type="Google" id="ProtNLM"/>
    </source>
</evidence>
<dbReference type="STRING" id="1348612.A0A397ILQ8"/>
<dbReference type="OrthoDB" id="2433784at2759"/>
<reference evidence="1 2" key="1">
    <citation type="submission" date="2018-08" db="EMBL/GenBank/DDBJ databases">
        <title>Genome and evolution of the arbuscular mycorrhizal fungus Diversispora epigaea (formerly Glomus versiforme) and its bacterial endosymbionts.</title>
        <authorList>
            <person name="Sun X."/>
            <person name="Fei Z."/>
            <person name="Harrison M."/>
        </authorList>
    </citation>
    <scope>NUCLEOTIDE SEQUENCE [LARGE SCALE GENOMIC DNA]</scope>
    <source>
        <strain evidence="1 2">IT104</strain>
    </source>
</reference>
<dbReference type="Proteomes" id="UP000266861">
    <property type="component" value="Unassembled WGS sequence"/>
</dbReference>
<keyword evidence="2" id="KW-1185">Reference proteome</keyword>
<evidence type="ECO:0000313" key="2">
    <source>
        <dbReference type="Proteomes" id="UP000266861"/>
    </source>
</evidence>
<comment type="caution">
    <text evidence="1">The sequence shown here is derived from an EMBL/GenBank/DDBJ whole genome shotgun (WGS) entry which is preliminary data.</text>
</comment>
<evidence type="ECO:0000313" key="1">
    <source>
        <dbReference type="EMBL" id="RHZ76949.1"/>
    </source>
</evidence>
<proteinExistence type="predicted"/>
<protein>
    <recommendedName>
        <fullName evidence="3">BED-type domain-containing protein</fullName>
    </recommendedName>
</protein>